<accession>A0ABR3YLE1</accession>
<dbReference type="InterPro" id="IPR020103">
    <property type="entry name" value="PsdUridine_synth_cat_dom_sf"/>
</dbReference>
<feature type="compositionally biased region" description="Basic and acidic residues" evidence="6">
    <location>
        <begin position="450"/>
        <end position="462"/>
    </location>
</feature>
<keyword evidence="5 8" id="KW-0413">Isomerase</keyword>
<dbReference type="Gene3D" id="3.30.2350.10">
    <property type="entry name" value="Pseudouridine synthase"/>
    <property type="match status" value="1"/>
</dbReference>
<dbReference type="Proteomes" id="UP001583280">
    <property type="component" value="Unassembled WGS sequence"/>
</dbReference>
<evidence type="ECO:0000256" key="6">
    <source>
        <dbReference type="SAM" id="MobiDB-lite"/>
    </source>
</evidence>
<dbReference type="SUPFAM" id="SSF55120">
    <property type="entry name" value="Pseudouridine synthase"/>
    <property type="match status" value="1"/>
</dbReference>
<evidence type="ECO:0000256" key="5">
    <source>
        <dbReference type="ARBA" id="ARBA00023235"/>
    </source>
</evidence>
<keyword evidence="9" id="KW-1185">Reference proteome</keyword>
<dbReference type="InterPro" id="IPR002501">
    <property type="entry name" value="PsdUridine_synth_N"/>
</dbReference>
<dbReference type="EC" id="5.4.99.25" evidence="3"/>
<reference evidence="8 9" key="1">
    <citation type="journal article" date="2024" name="IMA Fungus">
        <title>IMA Genome - F19 : A genome assembly and annotation guide to empower mycologists, including annotated draft genome sequences of Ceratocystis pirilliformis, Diaporthe australafricana, Fusarium ophioides, Paecilomyces lecythidis, and Sporothrix stenoceras.</title>
        <authorList>
            <person name="Aylward J."/>
            <person name="Wilson A.M."/>
            <person name="Visagie C.M."/>
            <person name="Spraker J."/>
            <person name="Barnes I."/>
            <person name="Buitendag C."/>
            <person name="Ceriani C."/>
            <person name="Del Mar Angel L."/>
            <person name="du Plessis D."/>
            <person name="Fuchs T."/>
            <person name="Gasser K."/>
            <person name="Kramer D."/>
            <person name="Li W."/>
            <person name="Munsamy K."/>
            <person name="Piso A."/>
            <person name="Price J.L."/>
            <person name="Sonnekus B."/>
            <person name="Thomas C."/>
            <person name="van der Nest A."/>
            <person name="van Dijk A."/>
            <person name="van Heerden A."/>
            <person name="van Vuuren N."/>
            <person name="Yilmaz N."/>
            <person name="Duong T.A."/>
            <person name="van der Merwe N.A."/>
            <person name="Wingfield M.J."/>
            <person name="Wingfield B.D."/>
        </authorList>
    </citation>
    <scope>NUCLEOTIDE SEQUENCE [LARGE SCALE GENOMIC DNA]</scope>
    <source>
        <strain evidence="8 9">CMW 12675</strain>
    </source>
</reference>
<name>A0ABR3YLE1_9PEZI</name>
<organism evidence="8 9">
    <name type="scientific">Ceratocystis pirilliformis</name>
    <dbReference type="NCBI Taxonomy" id="259994"/>
    <lineage>
        <taxon>Eukaryota</taxon>
        <taxon>Fungi</taxon>
        <taxon>Dikarya</taxon>
        <taxon>Ascomycota</taxon>
        <taxon>Pezizomycotina</taxon>
        <taxon>Sordariomycetes</taxon>
        <taxon>Hypocreomycetidae</taxon>
        <taxon>Microascales</taxon>
        <taxon>Ceratocystidaceae</taxon>
        <taxon>Ceratocystis</taxon>
    </lineage>
</organism>
<dbReference type="GO" id="GO:0160148">
    <property type="term" value="F:tRNA pseudouridine(55) synthase activity"/>
    <property type="evidence" value="ECO:0007669"/>
    <property type="project" value="UniProtKB-EC"/>
</dbReference>
<dbReference type="PANTHER" id="PTHR13767:SF2">
    <property type="entry name" value="PSEUDOURIDYLATE SYNTHASE TRUB1"/>
    <property type="match status" value="1"/>
</dbReference>
<comment type="catalytic activity">
    <reaction evidence="1">
        <text>a uridine in mRNA = a pseudouridine in mRNA</text>
        <dbReference type="Rhea" id="RHEA:56644"/>
        <dbReference type="Rhea" id="RHEA-COMP:14658"/>
        <dbReference type="Rhea" id="RHEA-COMP:14659"/>
        <dbReference type="ChEBI" id="CHEBI:65314"/>
        <dbReference type="ChEBI" id="CHEBI:65315"/>
    </reaction>
</comment>
<dbReference type="PANTHER" id="PTHR13767">
    <property type="entry name" value="TRNA-PSEUDOURIDINE SYNTHASE"/>
    <property type="match status" value="1"/>
</dbReference>
<evidence type="ECO:0000313" key="8">
    <source>
        <dbReference type="EMBL" id="KAL1888660.1"/>
    </source>
</evidence>
<feature type="region of interest" description="Disordered" evidence="6">
    <location>
        <begin position="237"/>
        <end position="357"/>
    </location>
</feature>
<feature type="compositionally biased region" description="Basic and acidic residues" evidence="6">
    <location>
        <begin position="267"/>
        <end position="286"/>
    </location>
</feature>
<protein>
    <recommendedName>
        <fullName evidence="3">tRNA pseudouridine(55) synthase</fullName>
        <ecNumber evidence="3">5.4.99.25</ecNumber>
    </recommendedName>
</protein>
<evidence type="ECO:0000256" key="4">
    <source>
        <dbReference type="ARBA" id="ARBA00022694"/>
    </source>
</evidence>
<evidence type="ECO:0000313" key="9">
    <source>
        <dbReference type="Proteomes" id="UP001583280"/>
    </source>
</evidence>
<dbReference type="HAMAP" id="MF_01080">
    <property type="entry name" value="TruB_bact"/>
    <property type="match status" value="1"/>
</dbReference>
<dbReference type="InterPro" id="IPR014780">
    <property type="entry name" value="tRNA_psdUridine_synth_TruB"/>
</dbReference>
<evidence type="ECO:0000256" key="1">
    <source>
        <dbReference type="ARBA" id="ARBA00001166"/>
    </source>
</evidence>
<comment type="caution">
    <text evidence="8">The sequence shown here is derived from an EMBL/GenBank/DDBJ whole genome shotgun (WGS) entry which is preliminary data.</text>
</comment>
<proteinExistence type="inferred from homology"/>
<gene>
    <name evidence="8" type="primary">PUS4</name>
    <name evidence="8" type="ORF">Cpir12675_006089</name>
</gene>
<feature type="region of interest" description="Disordered" evidence="6">
    <location>
        <begin position="437"/>
        <end position="494"/>
    </location>
</feature>
<evidence type="ECO:0000256" key="3">
    <source>
        <dbReference type="ARBA" id="ARBA00012787"/>
    </source>
</evidence>
<feature type="domain" description="Pseudouridine synthase II N-terminal" evidence="7">
    <location>
        <begin position="79"/>
        <end position="211"/>
    </location>
</feature>
<dbReference type="Pfam" id="PF01509">
    <property type="entry name" value="TruB_N"/>
    <property type="match status" value="1"/>
</dbReference>
<feature type="compositionally biased region" description="Basic and acidic residues" evidence="6">
    <location>
        <begin position="310"/>
        <end position="330"/>
    </location>
</feature>
<sequence>MRFKSPPIFNMTTQKVVEGVFGINKPLGMSSAQVIRDAQQQLNPSKMFAPWIKQEKEKRTVESHSQQKRRRHVKREIQVKMGHGGTLDPLATGVLILGVGSGTKCLQSFLKCTKTYETIVLFGASTDTYDRSGRVLMRRPYEHITKEAALKAIDEFRGTIKQVPPLYSALKMEGKPLYEYAREGKPIPREIPTREVEVKELELLEYYEPGTHKFRWPREQADAAETRLAQQVWKLEGEDIGSPAATQESEASSEEEIRESEALAAHEATKRRFEESVDELVRDCPSRKKRRLEKSSGRSQVPMMSGALNDHSETAEKASESKKDRKDRKNIPNNQNSDPSRGHNLVPEVDESLPPPWEGKGPAAARIRLTVTSGFYVRSFCHDLGIKLGSVALMSELCRSRQGDFKLNTPSVLEYSDLMKGEEVWAPKIEAMLRQWEEKHSPSPKMAPGKTEHVETDQKPEPAKVVAPTKPETATGASKRTLQEDEKSWNGIED</sequence>
<dbReference type="EMBL" id="JAWDJO010000251">
    <property type="protein sequence ID" value="KAL1888660.1"/>
    <property type="molecule type" value="Genomic_DNA"/>
</dbReference>
<keyword evidence="4" id="KW-0819">tRNA processing</keyword>
<evidence type="ECO:0000259" key="7">
    <source>
        <dbReference type="Pfam" id="PF01509"/>
    </source>
</evidence>
<comment type="similarity">
    <text evidence="2">Belongs to the pseudouridine synthase TruB family.</text>
</comment>
<evidence type="ECO:0000256" key="2">
    <source>
        <dbReference type="ARBA" id="ARBA00008999"/>
    </source>
</evidence>